<organism evidence="3 4">
    <name type="scientific">Arthrobacter silviterrae</name>
    <dbReference type="NCBI Taxonomy" id="2026658"/>
    <lineage>
        <taxon>Bacteria</taxon>
        <taxon>Bacillati</taxon>
        <taxon>Actinomycetota</taxon>
        <taxon>Actinomycetes</taxon>
        <taxon>Micrococcales</taxon>
        <taxon>Micrococcaceae</taxon>
        <taxon>Arthrobacter</taxon>
    </lineage>
</organism>
<feature type="compositionally biased region" description="Low complexity" evidence="1">
    <location>
        <begin position="221"/>
        <end position="250"/>
    </location>
</feature>
<dbReference type="Proteomes" id="UP000479226">
    <property type="component" value="Unassembled WGS sequence"/>
</dbReference>
<keyword evidence="2" id="KW-0812">Transmembrane</keyword>
<feature type="region of interest" description="Disordered" evidence="1">
    <location>
        <begin position="1"/>
        <end position="79"/>
    </location>
</feature>
<evidence type="ECO:0000256" key="2">
    <source>
        <dbReference type="SAM" id="Phobius"/>
    </source>
</evidence>
<evidence type="ECO:0000313" key="3">
    <source>
        <dbReference type="EMBL" id="NGN83285.1"/>
    </source>
</evidence>
<name>A0ABX0DFI4_9MICC</name>
<keyword evidence="2" id="KW-1133">Transmembrane helix</keyword>
<feature type="compositionally biased region" description="Low complexity" evidence="1">
    <location>
        <begin position="20"/>
        <end position="31"/>
    </location>
</feature>
<keyword evidence="4" id="KW-1185">Reference proteome</keyword>
<feature type="region of interest" description="Disordered" evidence="1">
    <location>
        <begin position="217"/>
        <end position="250"/>
    </location>
</feature>
<reference evidence="3 4" key="1">
    <citation type="submission" date="2020-02" db="EMBL/GenBank/DDBJ databases">
        <title>Genome sequence of the type strain DSM 27180 of Arthrobacter silviterrae.</title>
        <authorList>
            <person name="Gao J."/>
            <person name="Sun J."/>
        </authorList>
    </citation>
    <scope>NUCLEOTIDE SEQUENCE [LARGE SCALE GENOMIC DNA]</scope>
    <source>
        <strain evidence="3 4">DSM 27180</strain>
    </source>
</reference>
<feature type="transmembrane region" description="Helical" evidence="2">
    <location>
        <begin position="93"/>
        <end position="115"/>
    </location>
</feature>
<dbReference type="EMBL" id="JAAKZI010000009">
    <property type="protein sequence ID" value="NGN83285.1"/>
    <property type="molecule type" value="Genomic_DNA"/>
</dbReference>
<evidence type="ECO:0000256" key="1">
    <source>
        <dbReference type="SAM" id="MobiDB-lite"/>
    </source>
</evidence>
<feature type="compositionally biased region" description="Low complexity" evidence="1">
    <location>
        <begin position="39"/>
        <end position="56"/>
    </location>
</feature>
<protein>
    <submittedName>
        <fullName evidence="3">Septum formation initiator family protein</fullName>
    </submittedName>
</protein>
<dbReference type="InterPro" id="IPR007060">
    <property type="entry name" value="FtsL/DivIC"/>
</dbReference>
<sequence length="250" mass="25297">MATRRPKVPSAQFHAGVNGAPGQAGKPAKGGAAKDRGHTAPGHAGHGPTAHGPTAPKAGHVPAGSGTANPKNDDGARAAAATPVPARSFNGRLLVVGLVMAVLTVLLAPNIHTFMQQRSEISALKQDIATKTAQQGAFQQELARWDDPEYVRQQARDRVSMLMPGETGYWVYGANGLAGADGTAATTGTATSAKNATVVTTQPWVDGLWASVQKSAEVKVSTPAASPKAATPKAATPAPKATAPATAPTG</sequence>
<comment type="caution">
    <text evidence="3">The sequence shown here is derived from an EMBL/GenBank/DDBJ whole genome shotgun (WGS) entry which is preliminary data.</text>
</comment>
<accession>A0ABX0DFI4</accession>
<dbReference type="RefSeq" id="WP_165181386.1">
    <property type="nucleotide sequence ID" value="NZ_JAAKZI010000009.1"/>
</dbReference>
<proteinExistence type="predicted"/>
<dbReference type="Pfam" id="PF04977">
    <property type="entry name" value="DivIC"/>
    <property type="match status" value="1"/>
</dbReference>
<evidence type="ECO:0000313" key="4">
    <source>
        <dbReference type="Proteomes" id="UP000479226"/>
    </source>
</evidence>
<keyword evidence="2" id="KW-0472">Membrane</keyword>
<gene>
    <name evidence="3" type="ORF">G6N77_07385</name>
</gene>